<dbReference type="InterPro" id="IPR036812">
    <property type="entry name" value="NAD(P)_OxRdtase_dom_sf"/>
</dbReference>
<reference evidence="2" key="2">
    <citation type="submission" date="2025-08" db="UniProtKB">
        <authorList>
            <consortium name="Ensembl"/>
        </authorList>
    </citation>
    <scope>IDENTIFICATION</scope>
</reference>
<dbReference type="AlphaFoldDB" id="A0A8C6J347"/>
<keyword evidence="3" id="KW-1185">Reference proteome</keyword>
<dbReference type="Gene3D" id="3.20.20.100">
    <property type="entry name" value="NADP-dependent oxidoreductase domain"/>
    <property type="match status" value="1"/>
</dbReference>
<organism evidence="2 3">
    <name type="scientific">Melopsittacus undulatus</name>
    <name type="common">Budgerigar</name>
    <name type="synonym">Psittacus undulatus</name>
    <dbReference type="NCBI Taxonomy" id="13146"/>
    <lineage>
        <taxon>Eukaryota</taxon>
        <taxon>Metazoa</taxon>
        <taxon>Chordata</taxon>
        <taxon>Craniata</taxon>
        <taxon>Vertebrata</taxon>
        <taxon>Euteleostomi</taxon>
        <taxon>Archelosauria</taxon>
        <taxon>Archosauria</taxon>
        <taxon>Dinosauria</taxon>
        <taxon>Saurischia</taxon>
        <taxon>Theropoda</taxon>
        <taxon>Coelurosauria</taxon>
        <taxon>Aves</taxon>
        <taxon>Neognathae</taxon>
        <taxon>Neoaves</taxon>
        <taxon>Telluraves</taxon>
        <taxon>Australaves</taxon>
        <taxon>Psittaciformes</taxon>
        <taxon>Psittaculidae</taxon>
        <taxon>Melopsittacus</taxon>
    </lineage>
</organism>
<dbReference type="InterPro" id="IPR023210">
    <property type="entry name" value="NADP_OxRdtase_dom"/>
</dbReference>
<dbReference type="InterPro" id="IPR020471">
    <property type="entry name" value="AKR"/>
</dbReference>
<evidence type="ECO:0000313" key="2">
    <source>
        <dbReference type="Ensembl" id="ENSMUNP00000007388.2"/>
    </source>
</evidence>
<sequence>SECECSILRKGQSAQSLQGTARDAVKFAIDVGYCHFDCAYLYQNESEIRNAAREEIKEGVVRLEEQLPSFVLPLQLWSTFHERSLVKEACQTALAALQMDYLDLYLMHWPMGFKVLRLLNHGSSYHPVHILLKAIGLPFAYPGSNSCALLTSCFSLFPLPPG</sequence>
<evidence type="ECO:0000259" key="1">
    <source>
        <dbReference type="Pfam" id="PF00248"/>
    </source>
</evidence>
<reference evidence="2" key="3">
    <citation type="submission" date="2025-09" db="UniProtKB">
        <authorList>
            <consortium name="Ensembl"/>
        </authorList>
    </citation>
    <scope>IDENTIFICATION</scope>
</reference>
<dbReference type="PANTHER" id="PTHR11732">
    <property type="entry name" value="ALDO/KETO REDUCTASE"/>
    <property type="match status" value="1"/>
</dbReference>
<reference evidence="2" key="1">
    <citation type="submission" date="2020-03" db="EMBL/GenBank/DDBJ databases">
        <title>Melopsittacus undulatus (budgerigar) genome, bMelUnd1, maternal haplotype with Z.</title>
        <authorList>
            <person name="Gedman G."/>
            <person name="Mountcastle J."/>
            <person name="Haase B."/>
            <person name="Formenti G."/>
            <person name="Wright T."/>
            <person name="Apodaca J."/>
            <person name="Pelan S."/>
            <person name="Chow W."/>
            <person name="Rhie A."/>
            <person name="Howe K."/>
            <person name="Fedrigo O."/>
            <person name="Jarvis E.D."/>
        </authorList>
    </citation>
    <scope>NUCLEOTIDE SEQUENCE [LARGE SCALE GENOMIC DNA]</scope>
</reference>
<accession>A0A8V5G3F8</accession>
<dbReference type="Proteomes" id="UP000694405">
    <property type="component" value="Chromosome 5"/>
</dbReference>
<dbReference type="SUPFAM" id="SSF51430">
    <property type="entry name" value="NAD(P)-linked oxidoreductase"/>
    <property type="match status" value="1"/>
</dbReference>
<proteinExistence type="predicted"/>
<protein>
    <recommendedName>
        <fullName evidence="1">NADP-dependent oxidoreductase domain-containing protein</fullName>
    </recommendedName>
</protein>
<feature type="domain" description="NADP-dependent oxidoreductase" evidence="1">
    <location>
        <begin position="19"/>
        <end position="110"/>
    </location>
</feature>
<accession>A0A8C6J347</accession>
<dbReference type="GO" id="GO:0016491">
    <property type="term" value="F:oxidoreductase activity"/>
    <property type="evidence" value="ECO:0007669"/>
    <property type="project" value="InterPro"/>
</dbReference>
<name>A0A8C6J347_MELUD</name>
<dbReference type="Ensembl" id="ENSMUNT00000008553.2">
    <property type="protein sequence ID" value="ENSMUNP00000007388.2"/>
    <property type="gene ID" value="ENSMUNG00000005925.2"/>
</dbReference>
<evidence type="ECO:0000313" key="3">
    <source>
        <dbReference type="Proteomes" id="UP000694405"/>
    </source>
</evidence>
<dbReference type="PRINTS" id="PR00069">
    <property type="entry name" value="ALDKETRDTASE"/>
</dbReference>
<dbReference type="Pfam" id="PF00248">
    <property type="entry name" value="Aldo_ket_red"/>
    <property type="match status" value="1"/>
</dbReference>